<sequence length="336" mass="37426">MTVRQLLRRWRAPQAQPPASDLQSARRIVVLEEGASPSGDYLLYPWLAQRGLPVHRCDSRLPPQAGLLEAGDFVVILRYLPSAWLKPLGLARPQLAGLAWFMDDDLWDPAVLPGLPKAYARKISSHALRHRHWCAQMQAQLWVSTSALAAKYASHAPVLLPLAPPPALTRAQPEALLLGYHGTASHHAELAWLHQVLVSLMARSTTLHVELFGDLAINRQFRDLPRVSVLHPMSWERYQHYTASHRLDIGLAPLQPTAFNQGRGAVKFYDYARMGAFGVYADVPPYRGFVQHGHDGLLLPMEVEQWVQTLLQLGQDAELRQHLAKGAQARALSGPG</sequence>
<evidence type="ECO:0000313" key="2">
    <source>
        <dbReference type="Proteomes" id="UP000672097"/>
    </source>
</evidence>
<organism evidence="1 2">
    <name type="scientific">Ideonella paludis</name>
    <dbReference type="NCBI Taxonomy" id="1233411"/>
    <lineage>
        <taxon>Bacteria</taxon>
        <taxon>Pseudomonadati</taxon>
        <taxon>Pseudomonadota</taxon>
        <taxon>Betaproteobacteria</taxon>
        <taxon>Burkholderiales</taxon>
        <taxon>Sphaerotilaceae</taxon>
        <taxon>Ideonella</taxon>
    </lineage>
</organism>
<proteinExistence type="predicted"/>
<dbReference type="RefSeq" id="WP_210805048.1">
    <property type="nucleotide sequence ID" value="NZ_JAGQDG010000001.1"/>
</dbReference>
<dbReference type="SUPFAM" id="SSF53756">
    <property type="entry name" value="UDP-Glycosyltransferase/glycogen phosphorylase"/>
    <property type="match status" value="1"/>
</dbReference>
<dbReference type="Proteomes" id="UP000672097">
    <property type="component" value="Unassembled WGS sequence"/>
</dbReference>
<reference evidence="1 2" key="1">
    <citation type="submission" date="2021-04" db="EMBL/GenBank/DDBJ databases">
        <title>The genome sequence of type strain Ideonella paludis KCTC 32238.</title>
        <authorList>
            <person name="Liu Y."/>
        </authorList>
    </citation>
    <scope>NUCLEOTIDE SEQUENCE [LARGE SCALE GENOMIC DNA]</scope>
    <source>
        <strain evidence="1 2">KCTC 32238</strain>
    </source>
</reference>
<evidence type="ECO:0008006" key="3">
    <source>
        <dbReference type="Google" id="ProtNLM"/>
    </source>
</evidence>
<comment type="caution">
    <text evidence="1">The sequence shown here is derived from an EMBL/GenBank/DDBJ whole genome shotgun (WGS) entry which is preliminary data.</text>
</comment>
<keyword evidence="2" id="KW-1185">Reference proteome</keyword>
<dbReference type="EMBL" id="JAGQDG010000001">
    <property type="protein sequence ID" value="MBQ0933769.1"/>
    <property type="molecule type" value="Genomic_DNA"/>
</dbReference>
<name>A0ABS5DRL0_9BURK</name>
<dbReference type="Gene3D" id="3.40.50.2000">
    <property type="entry name" value="Glycogen Phosphorylase B"/>
    <property type="match status" value="1"/>
</dbReference>
<protein>
    <recommendedName>
        <fullName evidence="3">Glycosyltransferase family 1 protein</fullName>
    </recommendedName>
</protein>
<gene>
    <name evidence="1" type="ORF">KAK11_00405</name>
</gene>
<accession>A0ABS5DRL0</accession>
<evidence type="ECO:0000313" key="1">
    <source>
        <dbReference type="EMBL" id="MBQ0933769.1"/>
    </source>
</evidence>